<protein>
    <submittedName>
        <fullName evidence="1">Uncharacterized protein</fullName>
    </submittedName>
</protein>
<dbReference type="EMBL" id="JBFTWV010000075">
    <property type="protein sequence ID" value="KAL2788706.1"/>
    <property type="molecule type" value="Genomic_DNA"/>
</dbReference>
<sequence length="113" mass="12656">MSEDKQILFAEVETLLERSSPAHRRAADGDDLTPLVQATEFAHPLHLDTRFSPEFRDEHRELSPRSFEHAIFGVMGGFATETQYIGEAGQKRILGRILTPQAISILLKPDTSP</sequence>
<proteinExistence type="predicted"/>
<organism evidence="1 2">
    <name type="scientific">Aspergillus keveii</name>
    <dbReference type="NCBI Taxonomy" id="714993"/>
    <lineage>
        <taxon>Eukaryota</taxon>
        <taxon>Fungi</taxon>
        <taxon>Dikarya</taxon>
        <taxon>Ascomycota</taxon>
        <taxon>Pezizomycotina</taxon>
        <taxon>Eurotiomycetes</taxon>
        <taxon>Eurotiomycetidae</taxon>
        <taxon>Eurotiales</taxon>
        <taxon>Aspergillaceae</taxon>
        <taxon>Aspergillus</taxon>
        <taxon>Aspergillus subgen. Nidulantes</taxon>
    </lineage>
</organism>
<comment type="caution">
    <text evidence="1">The sequence shown here is derived from an EMBL/GenBank/DDBJ whole genome shotgun (WGS) entry which is preliminary data.</text>
</comment>
<name>A0ABR4FZM4_9EURO</name>
<evidence type="ECO:0000313" key="2">
    <source>
        <dbReference type="Proteomes" id="UP001610563"/>
    </source>
</evidence>
<keyword evidence="2" id="KW-1185">Reference proteome</keyword>
<reference evidence="1 2" key="1">
    <citation type="submission" date="2024-07" db="EMBL/GenBank/DDBJ databases">
        <title>Section-level genome sequencing and comparative genomics of Aspergillus sections Usti and Cavernicolus.</title>
        <authorList>
            <consortium name="Lawrence Berkeley National Laboratory"/>
            <person name="Nybo J.L."/>
            <person name="Vesth T.C."/>
            <person name="Theobald S."/>
            <person name="Frisvad J.C."/>
            <person name="Larsen T.O."/>
            <person name="Kjaerboelling I."/>
            <person name="Rothschild-Mancinelli K."/>
            <person name="Lyhne E.K."/>
            <person name="Kogle M.E."/>
            <person name="Barry K."/>
            <person name="Clum A."/>
            <person name="Na H."/>
            <person name="Ledsgaard L."/>
            <person name="Lin J."/>
            <person name="Lipzen A."/>
            <person name="Kuo A."/>
            <person name="Riley R."/>
            <person name="Mondo S."/>
            <person name="Labutti K."/>
            <person name="Haridas S."/>
            <person name="Pangalinan J."/>
            <person name="Salamov A.A."/>
            <person name="Simmons B.A."/>
            <person name="Magnuson J.K."/>
            <person name="Chen J."/>
            <person name="Drula E."/>
            <person name="Henrissat B."/>
            <person name="Wiebenga A."/>
            <person name="Lubbers R.J."/>
            <person name="Gomes A.C."/>
            <person name="Makela M.R."/>
            <person name="Stajich J."/>
            <person name="Grigoriev I.V."/>
            <person name="Mortensen U.H."/>
            <person name="De Vries R.P."/>
            <person name="Baker S.E."/>
            <person name="Andersen M.R."/>
        </authorList>
    </citation>
    <scope>NUCLEOTIDE SEQUENCE [LARGE SCALE GENOMIC DNA]</scope>
    <source>
        <strain evidence="1 2">CBS 209.92</strain>
    </source>
</reference>
<evidence type="ECO:0000313" key="1">
    <source>
        <dbReference type="EMBL" id="KAL2788706.1"/>
    </source>
</evidence>
<accession>A0ABR4FZM4</accession>
<dbReference type="Proteomes" id="UP001610563">
    <property type="component" value="Unassembled WGS sequence"/>
</dbReference>
<gene>
    <name evidence="1" type="ORF">BJX66DRAFT_339994</name>
</gene>